<dbReference type="Proteomes" id="UP000248557">
    <property type="component" value="Unassembled WGS sequence"/>
</dbReference>
<organism evidence="1 2">
    <name type="scientific">Methanosphaera stadtmanae</name>
    <dbReference type="NCBI Taxonomy" id="2317"/>
    <lineage>
        <taxon>Archaea</taxon>
        <taxon>Methanobacteriati</taxon>
        <taxon>Methanobacteriota</taxon>
        <taxon>Methanomada group</taxon>
        <taxon>Methanobacteria</taxon>
        <taxon>Methanobacteriales</taxon>
        <taxon>Methanobacteriaceae</taxon>
        <taxon>Methanosphaera</taxon>
    </lineage>
</organism>
<comment type="caution">
    <text evidence="1">The sequence shown here is derived from an EMBL/GenBank/DDBJ whole genome shotgun (WGS) entry which is preliminary data.</text>
</comment>
<evidence type="ECO:0000313" key="1">
    <source>
        <dbReference type="EMBL" id="RAP03085.1"/>
    </source>
</evidence>
<gene>
    <name evidence="1" type="ORF">CA615_04185</name>
</gene>
<reference evidence="1 2" key="1">
    <citation type="submission" date="2017-05" db="EMBL/GenBank/DDBJ databases">
        <title>Host range expansion of the Methanosphaera genus to humans and monogastric animals involves recent and extensive reduction in genome content.</title>
        <authorList>
            <person name="Hoedt E.C."/>
            <person name="Volmer J.G."/>
            <person name="Parks D.H."/>
            <person name="Rosewarne C.P."/>
            <person name="Denman S.E."/>
            <person name="Mcsweeney C.S."/>
            <person name="O Cuiv P."/>
            <person name="Hugenholtz P."/>
            <person name="Tyson G.W."/>
            <person name="Morrison M."/>
        </authorList>
    </citation>
    <scope>NUCLEOTIDE SEQUENCE [LARGE SCALE GENOMIC DNA]</scope>
    <source>
        <strain evidence="1 2">PA5</strain>
    </source>
</reference>
<name>A0A328Q4C5_9EURY</name>
<dbReference type="AlphaFoldDB" id="A0A328Q4C5"/>
<dbReference type="RefSeq" id="WP_112149545.1">
    <property type="nucleotide sequence ID" value="NZ_NGJK01000046.1"/>
</dbReference>
<protein>
    <submittedName>
        <fullName evidence="1">Uncharacterized protein</fullName>
    </submittedName>
</protein>
<evidence type="ECO:0000313" key="2">
    <source>
        <dbReference type="Proteomes" id="UP000248557"/>
    </source>
</evidence>
<dbReference type="EMBL" id="NGJK01000046">
    <property type="protein sequence ID" value="RAP03085.1"/>
    <property type="molecule type" value="Genomic_DNA"/>
</dbReference>
<sequence>MTQIYQCPEDERRARYLSENPEEAKILEEFEKKMFKQDDNELCDYLIKSTLEKLGGITEIELDRKLIKLHGEYPSDIKDFEKIWDVKY</sequence>
<proteinExistence type="predicted"/>
<accession>A0A328Q4C5</accession>